<dbReference type="SMART" id="SM00422">
    <property type="entry name" value="HTH_MERR"/>
    <property type="match status" value="1"/>
</dbReference>
<dbReference type="SUPFAM" id="SSF46955">
    <property type="entry name" value="Putative DNA-binding domain"/>
    <property type="match status" value="1"/>
</dbReference>
<keyword evidence="3" id="KW-1185">Reference proteome</keyword>
<dbReference type="GO" id="GO:0003677">
    <property type="term" value="F:DNA binding"/>
    <property type="evidence" value="ECO:0007669"/>
    <property type="project" value="UniProtKB-KW"/>
</dbReference>
<gene>
    <name evidence="2" type="ORF">STSU_017990</name>
</gene>
<dbReference type="EMBL" id="CP029159">
    <property type="protein sequence ID" value="QKM68787.1"/>
    <property type="molecule type" value="Genomic_DNA"/>
</dbReference>
<evidence type="ECO:0000313" key="2">
    <source>
        <dbReference type="EMBL" id="QKM68787.1"/>
    </source>
</evidence>
<dbReference type="RefSeq" id="WP_006348109.1">
    <property type="nucleotide sequence ID" value="NZ_CP029159.1"/>
</dbReference>
<dbReference type="InterPro" id="IPR000551">
    <property type="entry name" value="MerR-type_HTH_dom"/>
</dbReference>
<accession>I2N1W7</accession>
<sequence length="204" mass="21842">MSEQPVAEYRIEDLAQLSGATVRTIRAYQDRGLLPKPERRGRSNVYGAAHLTRLRQISGLLDRGYTLASIRELLEAWDTGRGLEGVLGLVAGVEVAESGGETYVGGAAEPVRRPLPLAQHTAGAELGDAVQIFAPRRLHHRPVEGGAVEGASDPGLVALPVETIRAVRNLVGPENTAAFITAATERELQARTLDVLTARPLQES</sequence>
<dbReference type="PROSITE" id="PS50937">
    <property type="entry name" value="HTH_MERR_2"/>
    <property type="match status" value="1"/>
</dbReference>
<dbReference type="PANTHER" id="PTHR30204:SF93">
    <property type="entry name" value="HTH MERR-TYPE DOMAIN-CONTAINING PROTEIN"/>
    <property type="match status" value="1"/>
</dbReference>
<evidence type="ECO:0000256" key="1">
    <source>
        <dbReference type="ARBA" id="ARBA00023125"/>
    </source>
</evidence>
<dbReference type="Proteomes" id="UP000005940">
    <property type="component" value="Chromosome"/>
</dbReference>
<evidence type="ECO:0000313" key="3">
    <source>
        <dbReference type="Proteomes" id="UP000005940"/>
    </source>
</evidence>
<dbReference type="PANTHER" id="PTHR30204">
    <property type="entry name" value="REDOX-CYCLING DRUG-SENSING TRANSCRIPTIONAL ACTIVATOR SOXR"/>
    <property type="match status" value="1"/>
</dbReference>
<keyword evidence="1 2" id="KW-0238">DNA-binding</keyword>
<reference evidence="2 3" key="1">
    <citation type="journal article" date="2012" name="J. Bacteriol.">
        <title>Draft genome of Streptomyces tsukubaensis NRRL 18488, the producer of the clinically important immunosuppressant tacrolimus (FK506).</title>
        <authorList>
            <person name="Barreiro C."/>
            <person name="Prieto C."/>
            <person name="Sola-Landa A."/>
            <person name="Solera E."/>
            <person name="Martinez-Castro M."/>
            <person name="Perez-Redondo R."/>
            <person name="Garcia-Estrada C."/>
            <person name="Aparicio J.F."/>
            <person name="Fernandez-Martinez L.T."/>
            <person name="Santos-Aberturas J."/>
            <person name="Salehi-Najafabadi Z."/>
            <person name="Rodriguez-Garcia A."/>
            <person name="Tauch A."/>
            <person name="Martin J.F."/>
        </authorList>
    </citation>
    <scope>NUCLEOTIDE SEQUENCE [LARGE SCALE GENOMIC DNA]</scope>
    <source>
        <strain evidence="3">DSM 42081 / NBRC 108919 / NRRL 18488 / 9993</strain>
    </source>
</reference>
<dbReference type="InterPro" id="IPR009061">
    <property type="entry name" value="DNA-bd_dom_put_sf"/>
</dbReference>
<protein>
    <submittedName>
        <fullName evidence="2">MerR family DNA-binding transcriptional regulator</fullName>
    </submittedName>
</protein>
<name>I2N1W7_STRT9</name>
<dbReference type="AlphaFoldDB" id="I2N1W7"/>
<dbReference type="PRINTS" id="PR00040">
    <property type="entry name" value="HTHMERR"/>
</dbReference>
<dbReference type="Gene3D" id="1.10.1660.10">
    <property type="match status" value="1"/>
</dbReference>
<dbReference type="InterPro" id="IPR047057">
    <property type="entry name" value="MerR_fam"/>
</dbReference>
<dbReference type="Pfam" id="PF13411">
    <property type="entry name" value="MerR_1"/>
    <property type="match status" value="1"/>
</dbReference>
<organism evidence="2 3">
    <name type="scientific">Streptomyces tsukubensis (strain DSM 42081 / NBRC 108919 / NRRL 18488 / 9993)</name>
    <dbReference type="NCBI Taxonomy" id="1114943"/>
    <lineage>
        <taxon>Bacteria</taxon>
        <taxon>Bacillati</taxon>
        <taxon>Actinomycetota</taxon>
        <taxon>Actinomycetes</taxon>
        <taxon>Kitasatosporales</taxon>
        <taxon>Streptomycetaceae</taxon>
        <taxon>Streptomyces</taxon>
    </lineage>
</organism>
<proteinExistence type="predicted"/>
<dbReference type="GO" id="GO:0003700">
    <property type="term" value="F:DNA-binding transcription factor activity"/>
    <property type="evidence" value="ECO:0007669"/>
    <property type="project" value="InterPro"/>
</dbReference>